<sequence>MDSIEPAESVTPHSERVSVANGDVNGREAEYSMADDARSSSLSDLDDALDNDHLDIESPKLEKLASEVDSEAETERIEESPNHPRIRANIVLNSGIFETSPSKLAQSTTYDELNEDDGDETETSPSKPPRKASSNGVPAADNFAAVDGPEQLSASLEALNKKRKRLDLEEDVGAEPSEEEPLRKRRGSVPVGGPASKSLPDLSSTLSSGETLQKNSETPPDETPAAEETQSLDARVPVSRGKRGKKGKRKGRNAKQAQDDTEAGSVPPSGGAEQDTNGLADEQAVEEEEQAEAMDEADDTEIVSKAEEEFMKKSTAMDLLVSLERQFATLRDRIYDERIANLNNELSQLNEENTTHPEYLRQLSIIENYRDDKIKYEKILFKYKLSSLFNKSQAERCQTNSSYFQRAREVREKYLDEASSLHYRIQQDRFQNSEASPDFSIPFPTRRSLQISQQTAYNKEVSILSGVAKYVGFPAAPAILPARQHETDEDLAKMGIDTRSMNAPLSFHRPSHPRSVLTATPSATMRPGAAEEFLEQTPWANPQHSSHEQYLQQLQQARLNEQQHRADNVYATPAAQQQRLVDIHAPNGSASTIPDHLSTHNSSAGNTPQIAEQDRPRHSHYNNSKMSITANESPFTSHPEADEAGRTSGFRSLTSSPLELRKPSNPRRPQSRVISGQRSPVHPQLHHNPPSSEAAGPHLNSHSSATRDNNNNNNTTNNNTNNHTTISNNPQSSPPTSARLGLFGAPTQSRREPSPQLPSPAPAPNPDLLGSSTSSSAAAATAAARQQRSTPLNPMHQAAGITAGGSGRSRMGAR</sequence>
<proteinExistence type="predicted"/>
<keyword evidence="8" id="KW-1185">Reference proteome</keyword>
<dbReference type="GO" id="GO:0005654">
    <property type="term" value="C:nucleoplasm"/>
    <property type="evidence" value="ECO:0007669"/>
    <property type="project" value="UniProtKB-ARBA"/>
</dbReference>
<feature type="compositionally biased region" description="Acidic residues" evidence="6">
    <location>
        <begin position="168"/>
        <end position="179"/>
    </location>
</feature>
<evidence type="ECO:0000256" key="6">
    <source>
        <dbReference type="SAM" id="MobiDB-lite"/>
    </source>
</evidence>
<dbReference type="Gene3D" id="1.20.5.1500">
    <property type="match status" value="1"/>
</dbReference>
<dbReference type="Pfam" id="PF08598">
    <property type="entry name" value="Sds3"/>
    <property type="match status" value="1"/>
</dbReference>
<dbReference type="InterPro" id="IPR013907">
    <property type="entry name" value="Sds3"/>
</dbReference>
<evidence type="ECO:0000256" key="2">
    <source>
        <dbReference type="ARBA" id="ARBA00022491"/>
    </source>
</evidence>
<keyword evidence="3" id="KW-0805">Transcription regulation</keyword>
<protein>
    <recommendedName>
        <fullName evidence="9">Transcriptional regulatory protein DEP1</fullName>
    </recommendedName>
</protein>
<keyword evidence="5" id="KW-0539">Nucleus</keyword>
<dbReference type="Proteomes" id="UP000091918">
    <property type="component" value="Unassembled WGS sequence"/>
</dbReference>
<evidence type="ECO:0000256" key="4">
    <source>
        <dbReference type="ARBA" id="ARBA00023163"/>
    </source>
</evidence>
<feature type="compositionally biased region" description="Low complexity" evidence="6">
    <location>
        <begin position="771"/>
        <end position="790"/>
    </location>
</feature>
<evidence type="ECO:0000313" key="7">
    <source>
        <dbReference type="EMBL" id="OAX83118.1"/>
    </source>
</evidence>
<accession>A0A1B7P278</accession>
<feature type="compositionally biased region" description="Polar residues" evidence="6">
    <location>
        <begin position="201"/>
        <end position="216"/>
    </location>
</feature>
<feature type="compositionally biased region" description="Basic and acidic residues" evidence="6">
    <location>
        <begin position="50"/>
        <end position="66"/>
    </location>
</feature>
<evidence type="ECO:0000313" key="8">
    <source>
        <dbReference type="Proteomes" id="UP000091918"/>
    </source>
</evidence>
<evidence type="ECO:0008006" key="9">
    <source>
        <dbReference type="Google" id="ProtNLM"/>
    </source>
</evidence>
<evidence type="ECO:0000256" key="5">
    <source>
        <dbReference type="ARBA" id="ARBA00023242"/>
    </source>
</evidence>
<organism evidence="7 8">
    <name type="scientific">Emergomyces africanus</name>
    <dbReference type="NCBI Taxonomy" id="1955775"/>
    <lineage>
        <taxon>Eukaryota</taxon>
        <taxon>Fungi</taxon>
        <taxon>Dikarya</taxon>
        <taxon>Ascomycota</taxon>
        <taxon>Pezizomycotina</taxon>
        <taxon>Eurotiomycetes</taxon>
        <taxon>Eurotiomycetidae</taxon>
        <taxon>Onygenales</taxon>
        <taxon>Ajellomycetaceae</taxon>
        <taxon>Emergomyces</taxon>
    </lineage>
</organism>
<feature type="compositionally biased region" description="Polar residues" evidence="6">
    <location>
        <begin position="97"/>
        <end position="111"/>
    </location>
</feature>
<dbReference type="OrthoDB" id="20886at2759"/>
<keyword evidence="2" id="KW-0678">Repressor</keyword>
<comment type="subcellular location">
    <subcellularLocation>
        <location evidence="1">Nucleus</location>
    </subcellularLocation>
</comment>
<feature type="region of interest" description="Disordered" evidence="6">
    <location>
        <begin position="586"/>
        <end position="814"/>
    </location>
</feature>
<reference evidence="7 8" key="1">
    <citation type="submission" date="2015-07" db="EMBL/GenBank/DDBJ databases">
        <title>Emmonsia species relationships and genome sequence.</title>
        <authorList>
            <person name="Cuomo C.A."/>
            <person name="Schwartz I.S."/>
            <person name="Kenyon C."/>
            <person name="de Hoog G.S."/>
            <person name="Govender N.P."/>
            <person name="Botha A."/>
            <person name="Moreno L."/>
            <person name="de Vries M."/>
            <person name="Munoz J.F."/>
            <person name="Stielow J.B."/>
        </authorList>
    </citation>
    <scope>NUCLEOTIDE SEQUENCE [LARGE SCALE GENOMIC DNA]</scope>
    <source>
        <strain evidence="7 8">CBS 136260</strain>
    </source>
</reference>
<name>A0A1B7P278_9EURO</name>
<feature type="compositionally biased region" description="Polar residues" evidence="6">
    <location>
        <begin position="621"/>
        <end position="636"/>
    </location>
</feature>
<comment type="caution">
    <text evidence="7">The sequence shown here is derived from an EMBL/GenBank/DDBJ whole genome shotgun (WGS) entry which is preliminary data.</text>
</comment>
<evidence type="ECO:0000256" key="1">
    <source>
        <dbReference type="ARBA" id="ARBA00004123"/>
    </source>
</evidence>
<dbReference type="SMART" id="SM01401">
    <property type="entry name" value="Sds3"/>
    <property type="match status" value="1"/>
</dbReference>
<dbReference type="GO" id="GO:0010468">
    <property type="term" value="P:regulation of gene expression"/>
    <property type="evidence" value="ECO:0007669"/>
    <property type="project" value="UniProtKB-ARBA"/>
</dbReference>
<dbReference type="AlphaFoldDB" id="A0A1B7P278"/>
<feature type="compositionally biased region" description="Basic residues" evidence="6">
    <location>
        <begin position="240"/>
        <end position="253"/>
    </location>
</feature>
<gene>
    <name evidence="7" type="ORF">ACJ72_02525</name>
</gene>
<feature type="compositionally biased region" description="Polar residues" evidence="6">
    <location>
        <begin position="599"/>
        <end position="610"/>
    </location>
</feature>
<feature type="compositionally biased region" description="Basic and acidic residues" evidence="6">
    <location>
        <begin position="73"/>
        <end position="82"/>
    </location>
</feature>
<feature type="compositionally biased region" description="Acidic residues" evidence="6">
    <location>
        <begin position="283"/>
        <end position="300"/>
    </location>
</feature>
<feature type="compositionally biased region" description="Low complexity" evidence="6">
    <location>
        <begin position="709"/>
        <end position="729"/>
    </location>
</feature>
<feature type="region of interest" description="Disordered" evidence="6">
    <location>
        <begin position="97"/>
        <end position="300"/>
    </location>
</feature>
<feature type="compositionally biased region" description="Acidic residues" evidence="6">
    <location>
        <begin position="112"/>
        <end position="122"/>
    </location>
</feature>
<dbReference type="STRING" id="1658172.A0A1B7P278"/>
<feature type="region of interest" description="Disordered" evidence="6">
    <location>
        <begin position="1"/>
        <end position="85"/>
    </location>
</feature>
<feature type="compositionally biased region" description="Pro residues" evidence="6">
    <location>
        <begin position="755"/>
        <end position="765"/>
    </location>
</feature>
<feature type="compositionally biased region" description="Basic and acidic residues" evidence="6">
    <location>
        <begin position="25"/>
        <end position="38"/>
    </location>
</feature>
<keyword evidence="4" id="KW-0804">Transcription</keyword>
<dbReference type="PANTHER" id="PTHR21964">
    <property type="entry name" value="BREAST CANCER METASTASIS-SUPPRESSOR 1"/>
    <property type="match status" value="1"/>
</dbReference>
<evidence type="ECO:0000256" key="3">
    <source>
        <dbReference type="ARBA" id="ARBA00023015"/>
    </source>
</evidence>
<dbReference type="EMBL" id="LGUA01000213">
    <property type="protein sequence ID" value="OAX83118.1"/>
    <property type="molecule type" value="Genomic_DNA"/>
</dbReference>